<dbReference type="EMBL" id="KN835406">
    <property type="protein sequence ID" value="KIK38202.1"/>
    <property type="molecule type" value="Genomic_DNA"/>
</dbReference>
<gene>
    <name evidence="1" type="ORF">CY34DRAFT_59333</name>
</gene>
<sequence>MLRQMVSPNQRDWAIKLPAIEFAINSARSDTTKYPPFVLNYGIMPPPLIWNTNSEYPGVRVFAQRMKDAIMSAHDSIIASRVKNTTLANRKRKESPFVKGDLVYLSTENL</sequence>
<dbReference type="InParanoid" id="A0A0D0AUZ4"/>
<name>A0A0D0AUZ4_9AGAM</name>
<evidence type="ECO:0000313" key="2">
    <source>
        <dbReference type="Proteomes" id="UP000054485"/>
    </source>
</evidence>
<dbReference type="STRING" id="930992.A0A0D0AUZ4"/>
<proteinExistence type="predicted"/>
<dbReference type="Proteomes" id="UP000054485">
    <property type="component" value="Unassembled WGS sequence"/>
</dbReference>
<accession>A0A0D0AUZ4</accession>
<dbReference type="Gene3D" id="3.30.420.10">
    <property type="entry name" value="Ribonuclease H-like superfamily/Ribonuclease H"/>
    <property type="match status" value="1"/>
</dbReference>
<reference evidence="1 2" key="1">
    <citation type="submission" date="2014-04" db="EMBL/GenBank/DDBJ databases">
        <authorList>
            <consortium name="DOE Joint Genome Institute"/>
            <person name="Kuo A."/>
            <person name="Ruytinx J."/>
            <person name="Rineau F."/>
            <person name="Colpaert J."/>
            <person name="Kohler A."/>
            <person name="Nagy L.G."/>
            <person name="Floudas D."/>
            <person name="Copeland A."/>
            <person name="Barry K.W."/>
            <person name="Cichocki N."/>
            <person name="Veneault-Fourrey C."/>
            <person name="LaButti K."/>
            <person name="Lindquist E.A."/>
            <person name="Lipzen A."/>
            <person name="Lundell T."/>
            <person name="Morin E."/>
            <person name="Murat C."/>
            <person name="Sun H."/>
            <person name="Tunlid A."/>
            <person name="Henrissat B."/>
            <person name="Grigoriev I.V."/>
            <person name="Hibbett D.S."/>
            <person name="Martin F."/>
            <person name="Nordberg H.P."/>
            <person name="Cantor M.N."/>
            <person name="Hua S.X."/>
        </authorList>
    </citation>
    <scope>NUCLEOTIDE SEQUENCE [LARGE SCALE GENOMIC DNA]</scope>
    <source>
        <strain evidence="1 2">UH-Slu-Lm8-n1</strain>
    </source>
</reference>
<dbReference type="GO" id="GO:0003676">
    <property type="term" value="F:nucleic acid binding"/>
    <property type="evidence" value="ECO:0007669"/>
    <property type="project" value="InterPro"/>
</dbReference>
<protein>
    <submittedName>
        <fullName evidence="1">Uncharacterized protein</fullName>
    </submittedName>
</protein>
<keyword evidence="2" id="KW-1185">Reference proteome</keyword>
<reference evidence="2" key="2">
    <citation type="submission" date="2015-01" db="EMBL/GenBank/DDBJ databases">
        <title>Evolutionary Origins and Diversification of the Mycorrhizal Mutualists.</title>
        <authorList>
            <consortium name="DOE Joint Genome Institute"/>
            <consortium name="Mycorrhizal Genomics Consortium"/>
            <person name="Kohler A."/>
            <person name="Kuo A."/>
            <person name="Nagy L.G."/>
            <person name="Floudas D."/>
            <person name="Copeland A."/>
            <person name="Barry K.W."/>
            <person name="Cichocki N."/>
            <person name="Veneault-Fourrey C."/>
            <person name="LaButti K."/>
            <person name="Lindquist E.A."/>
            <person name="Lipzen A."/>
            <person name="Lundell T."/>
            <person name="Morin E."/>
            <person name="Murat C."/>
            <person name="Riley R."/>
            <person name="Ohm R."/>
            <person name="Sun H."/>
            <person name="Tunlid A."/>
            <person name="Henrissat B."/>
            <person name="Grigoriev I.V."/>
            <person name="Hibbett D.S."/>
            <person name="Martin F."/>
        </authorList>
    </citation>
    <scope>NUCLEOTIDE SEQUENCE [LARGE SCALE GENOMIC DNA]</scope>
    <source>
        <strain evidence="2">UH-Slu-Lm8-n1</strain>
    </source>
</reference>
<feature type="non-terminal residue" evidence="1">
    <location>
        <position position="110"/>
    </location>
</feature>
<dbReference type="InterPro" id="IPR036397">
    <property type="entry name" value="RNaseH_sf"/>
</dbReference>
<dbReference type="HOGENOM" id="CLU_142395_1_0_1"/>
<dbReference type="AlphaFoldDB" id="A0A0D0AUZ4"/>
<organism evidence="1 2">
    <name type="scientific">Suillus luteus UH-Slu-Lm8-n1</name>
    <dbReference type="NCBI Taxonomy" id="930992"/>
    <lineage>
        <taxon>Eukaryota</taxon>
        <taxon>Fungi</taxon>
        <taxon>Dikarya</taxon>
        <taxon>Basidiomycota</taxon>
        <taxon>Agaricomycotina</taxon>
        <taxon>Agaricomycetes</taxon>
        <taxon>Agaricomycetidae</taxon>
        <taxon>Boletales</taxon>
        <taxon>Suillineae</taxon>
        <taxon>Suillaceae</taxon>
        <taxon>Suillus</taxon>
    </lineage>
</organism>
<dbReference type="OrthoDB" id="3227343at2759"/>
<evidence type="ECO:0000313" key="1">
    <source>
        <dbReference type="EMBL" id="KIK38202.1"/>
    </source>
</evidence>